<dbReference type="EC" id="2.5.1.16" evidence="5"/>
<feature type="active site" description="Proton acceptor" evidence="5 6">
    <location>
        <position position="183"/>
    </location>
</feature>
<evidence type="ECO:0000256" key="6">
    <source>
        <dbReference type="PROSITE-ProRule" id="PRU00354"/>
    </source>
</evidence>
<feature type="binding site" evidence="5">
    <location>
        <begin position="161"/>
        <end position="162"/>
    </location>
    <ligand>
        <name>S-methyl-5'-thioadenosine</name>
        <dbReference type="ChEBI" id="CHEBI:17509"/>
    </ligand>
</feature>
<keyword evidence="3 5" id="KW-0745">Spermidine biosynthesis</keyword>
<evidence type="ECO:0000313" key="8">
    <source>
        <dbReference type="EMBL" id="CBW25749.1"/>
    </source>
</evidence>
<feature type="binding site" evidence="5">
    <location>
        <position position="55"/>
    </location>
    <ligand>
        <name>S-methyl-5'-thioadenosine</name>
        <dbReference type="ChEBI" id="CHEBI:17509"/>
    </ligand>
</feature>
<evidence type="ECO:0000256" key="1">
    <source>
        <dbReference type="ARBA" id="ARBA00007867"/>
    </source>
</evidence>
<dbReference type="GO" id="GO:0008295">
    <property type="term" value="P:spermidine biosynthetic process"/>
    <property type="evidence" value="ECO:0007669"/>
    <property type="project" value="UniProtKB-UniRule"/>
</dbReference>
<keyword evidence="9" id="KW-1185">Reference proteome</keyword>
<evidence type="ECO:0000256" key="2">
    <source>
        <dbReference type="ARBA" id="ARBA00022679"/>
    </source>
</evidence>
<name>E1WX48_HALMS</name>
<evidence type="ECO:0000313" key="9">
    <source>
        <dbReference type="Proteomes" id="UP000008963"/>
    </source>
</evidence>
<dbReference type="Pfam" id="PF17284">
    <property type="entry name" value="Spermine_synt_N"/>
    <property type="match status" value="1"/>
</dbReference>
<dbReference type="PROSITE" id="PS51006">
    <property type="entry name" value="PABS_2"/>
    <property type="match status" value="1"/>
</dbReference>
<protein>
    <recommendedName>
        <fullName evidence="5">Polyamine aminopropyltransferase</fullName>
    </recommendedName>
    <alternativeName>
        <fullName evidence="5">Putrescine aminopropyltransferase</fullName>
        <shortName evidence="5">PAPT</shortName>
    </alternativeName>
    <alternativeName>
        <fullName evidence="5">Spermidine synthase</fullName>
        <shortName evidence="5">SPDS</shortName>
        <shortName evidence="5">SPDSY</shortName>
        <ecNumber evidence="5">2.5.1.16</ecNumber>
    </alternativeName>
</protein>
<dbReference type="KEGG" id="bmx:BMS_0856"/>
<comment type="function">
    <text evidence="5">Catalyzes the irreversible transfer of a propylamine group from the amino donor S-adenosylmethioninamine (decarboxy-AdoMet) to putrescine (1,4-diaminobutane) to yield spermidine.</text>
</comment>
<dbReference type="CDD" id="cd02440">
    <property type="entry name" value="AdoMet_MTases"/>
    <property type="match status" value="1"/>
</dbReference>
<dbReference type="AlphaFoldDB" id="E1WX48"/>
<dbReference type="GO" id="GO:0004766">
    <property type="term" value="F:spermidine synthase activity"/>
    <property type="evidence" value="ECO:0007669"/>
    <property type="project" value="UniProtKB-UniRule"/>
</dbReference>
<dbReference type="InterPro" id="IPR035246">
    <property type="entry name" value="Spermidine_synt_N"/>
</dbReference>
<dbReference type="PATRIC" id="fig|862908.3.peg.816"/>
<feature type="binding site" evidence="5">
    <location>
        <begin position="183"/>
        <end position="186"/>
    </location>
    <ligand>
        <name>spermidine</name>
        <dbReference type="ChEBI" id="CHEBI:57834"/>
    </ligand>
</feature>
<evidence type="ECO:0000256" key="3">
    <source>
        <dbReference type="ARBA" id="ARBA00023066"/>
    </source>
</evidence>
<dbReference type="Pfam" id="PF01564">
    <property type="entry name" value="Spermine_synth"/>
    <property type="match status" value="1"/>
</dbReference>
<dbReference type="GO" id="GO:0005829">
    <property type="term" value="C:cytosol"/>
    <property type="evidence" value="ECO:0007669"/>
    <property type="project" value="TreeGrafter"/>
</dbReference>
<dbReference type="HAMAP" id="MF_00198">
    <property type="entry name" value="Spermidine_synth"/>
    <property type="match status" value="1"/>
</dbReference>
<evidence type="ECO:0000259" key="7">
    <source>
        <dbReference type="PROSITE" id="PS51006"/>
    </source>
</evidence>
<dbReference type="EMBL" id="FQ312005">
    <property type="protein sequence ID" value="CBW25749.1"/>
    <property type="molecule type" value="Genomic_DNA"/>
</dbReference>
<dbReference type="eggNOG" id="COG0421">
    <property type="taxonomic scope" value="Bacteria"/>
</dbReference>
<dbReference type="SUPFAM" id="SSF53335">
    <property type="entry name" value="S-adenosyl-L-methionine-dependent methyltransferases"/>
    <property type="match status" value="1"/>
</dbReference>
<dbReference type="InterPro" id="IPR001045">
    <property type="entry name" value="Spermi_synthase"/>
</dbReference>
<dbReference type="InterPro" id="IPR030374">
    <property type="entry name" value="PABS"/>
</dbReference>
<dbReference type="NCBIfam" id="NF037959">
    <property type="entry name" value="MFS_SpdSyn"/>
    <property type="match status" value="1"/>
</dbReference>
<organism evidence="8 9">
    <name type="scientific">Halobacteriovorax marinus (strain ATCC BAA-682 / DSM 15412 / SJ)</name>
    <name type="common">Bacteriovorax marinus</name>
    <dbReference type="NCBI Taxonomy" id="862908"/>
    <lineage>
        <taxon>Bacteria</taxon>
        <taxon>Pseudomonadati</taxon>
        <taxon>Bdellovibrionota</taxon>
        <taxon>Bacteriovoracia</taxon>
        <taxon>Bacteriovoracales</taxon>
        <taxon>Halobacteriovoraceae</taxon>
        <taxon>Halobacteriovorax</taxon>
    </lineage>
</organism>
<dbReference type="Proteomes" id="UP000008963">
    <property type="component" value="Chromosome"/>
</dbReference>
<dbReference type="PANTHER" id="PTHR11558:SF11">
    <property type="entry name" value="SPERMIDINE SYNTHASE"/>
    <property type="match status" value="1"/>
</dbReference>
<feature type="binding site" evidence="5">
    <location>
        <position position="130"/>
    </location>
    <ligand>
        <name>S-methyl-5'-thioadenosine</name>
        <dbReference type="ChEBI" id="CHEBI:17509"/>
    </ligand>
</feature>
<dbReference type="STRING" id="862908.BMS_0856"/>
<dbReference type="UniPathway" id="UPA00248">
    <property type="reaction ID" value="UER00314"/>
</dbReference>
<feature type="binding site" evidence="5">
    <location>
        <position position="86"/>
    </location>
    <ligand>
        <name>spermidine</name>
        <dbReference type="ChEBI" id="CHEBI:57834"/>
    </ligand>
</feature>
<sequence length="311" mass="36011">MANIYIVHNTFIINKKASMNSSNKSQWLTEQSLENTVSQSFKVVETLYEGKSPYQDIKVVLTEPLGKVLLLDDMCMISDKDEFIYHEVMAHIPLLCQEQTKRVLVIGAGDGGVIRELVRYKCIEEITLVEIDEMVTTTSREFFPNVAKGLDDPRVKIIFEDALKFIDREVLIPNNKYDLIISDSTDPVGLAENLYKSDFYQKVNSLLTDEGIFMCQTESPFYDEYDIRSIYQNLESEFKIVQPICAPILIYPGVYWTFAYCSKKWLGTDMKENKVEDYKNFSEDLMWHNLNWHSSAFNLPNFVLKKLKGSF</sequence>
<comment type="pathway">
    <text evidence="5">Amine and polyamine biosynthesis; spermidine biosynthesis; spermidine from putrescine: step 1/1.</text>
</comment>
<comment type="caution">
    <text evidence="5">Lacks conserved residue(s) required for the propagation of feature annotation.</text>
</comment>
<dbReference type="InterPro" id="IPR029063">
    <property type="entry name" value="SAM-dependent_MTases_sf"/>
</dbReference>
<comment type="subunit">
    <text evidence="5">Homodimer or homotetramer.</text>
</comment>
<reference evidence="9" key="1">
    <citation type="journal article" date="2013" name="ISME J.">
        <title>A small predatory core genome in the divergent marine Bacteriovorax marinus SJ and the terrestrial Bdellovibrio bacteriovorus.</title>
        <authorList>
            <person name="Crossman L.C."/>
            <person name="Chen H."/>
            <person name="Cerdeno-Tarraga A.M."/>
            <person name="Brooks K."/>
            <person name="Quail M.A."/>
            <person name="Pineiro S.A."/>
            <person name="Hobley L."/>
            <person name="Sockett R.E."/>
            <person name="Bentley S.D."/>
            <person name="Parkhill J."/>
            <person name="Williams H.N."/>
            <person name="Stine O.C."/>
        </authorList>
    </citation>
    <scope>NUCLEOTIDE SEQUENCE [LARGE SCALE GENOMIC DNA]</scope>
    <source>
        <strain evidence="9">ATCC BAA-682 / DSM 15412 / SJ</strain>
    </source>
</reference>
<dbReference type="InterPro" id="IPR037163">
    <property type="entry name" value="Spermidine_synt_N_sf"/>
</dbReference>
<evidence type="ECO:0000256" key="5">
    <source>
        <dbReference type="HAMAP-Rule" id="MF_00198"/>
    </source>
</evidence>
<accession>E1WX48</accession>
<dbReference type="Gene3D" id="3.40.50.150">
    <property type="entry name" value="Vaccinia Virus protein VP39"/>
    <property type="match status" value="1"/>
</dbReference>
<keyword evidence="2 5" id="KW-0808">Transferase</keyword>
<proteinExistence type="inferred from homology"/>
<feature type="binding site" evidence="5">
    <location>
        <position position="110"/>
    </location>
    <ligand>
        <name>spermidine</name>
        <dbReference type="ChEBI" id="CHEBI:57834"/>
    </ligand>
</feature>
<dbReference type="Gene3D" id="2.30.140.10">
    <property type="entry name" value="Spermidine synthase, tetramerisation domain"/>
    <property type="match status" value="1"/>
</dbReference>
<gene>
    <name evidence="5 8" type="primary">speE</name>
    <name evidence="8" type="ordered locus">BMS_0856</name>
</gene>
<dbReference type="HOGENOM" id="CLU_048199_1_0_7"/>
<dbReference type="PANTHER" id="PTHR11558">
    <property type="entry name" value="SPERMIDINE/SPERMINE SYNTHASE"/>
    <property type="match status" value="1"/>
</dbReference>
<comment type="catalytic activity">
    <reaction evidence="5">
        <text>S-adenosyl 3-(methylsulfanyl)propylamine + putrescine = S-methyl-5'-thioadenosine + spermidine + H(+)</text>
        <dbReference type="Rhea" id="RHEA:12721"/>
        <dbReference type="ChEBI" id="CHEBI:15378"/>
        <dbReference type="ChEBI" id="CHEBI:17509"/>
        <dbReference type="ChEBI" id="CHEBI:57443"/>
        <dbReference type="ChEBI" id="CHEBI:57834"/>
        <dbReference type="ChEBI" id="CHEBI:326268"/>
        <dbReference type="EC" id="2.5.1.16"/>
    </reaction>
</comment>
<keyword evidence="4 5" id="KW-0620">Polyamine biosynthesis</keyword>
<dbReference type="NCBIfam" id="TIGR00417">
    <property type="entry name" value="speE"/>
    <property type="match status" value="1"/>
</dbReference>
<dbReference type="NCBIfam" id="NF002010">
    <property type="entry name" value="PRK00811.1"/>
    <property type="match status" value="1"/>
</dbReference>
<comment type="similarity">
    <text evidence="1 5">Belongs to the spermidine/spermine synthase family.</text>
</comment>
<feature type="domain" description="PABS" evidence="7">
    <location>
        <begin position="25"/>
        <end position="263"/>
    </location>
</feature>
<evidence type="ECO:0000256" key="4">
    <source>
        <dbReference type="ARBA" id="ARBA00023115"/>
    </source>
</evidence>